<dbReference type="Proteomes" id="UP000221168">
    <property type="component" value="Unassembled WGS sequence"/>
</dbReference>
<dbReference type="AlphaFoldDB" id="A0A2G1QRR3"/>
<sequence>MATDIERLVVRLEATQTKFEKQMSAAARTADRRARQIETRFSRMNRELSAGASMAAVKLAGAFGGALTLRAAQGLIDASTRVNNALKVAGLSGDQLTKVYDSLFASAQKNAAPIEALVELYSRASLVQKELNVSTEELLGFTDKVAVALRVSGKSAAESSGALLQLSQALGSGIVRAEEFNSILEGALPIAQAAAAGIKEAGGSVAKLRSLVVDGKVSSEAFFKAFEAGSVILDQKVANAEQTISQRFVRLANVLIATAGKFNELTNASANFGAALDWLTNKIGEFRLPGWISDLIDALRIMEKLLGDLGNASFFENLNKALGYTDANGNLLSGQLQDSQNEAARLEREVQTLQAAIEKNTKLGFDNSGAIARLDEVSQRLAQVRAEMEGLTGAETANISIISDGGSQMGGPPRRGGKRHAAPVKQISINDFPVTSSKKGRGSKSKRENPYQREVMQIQQRTAAIQAEMAAQAALNPLVEDYGFAIDKARAAFDLEAAAKKAGIPLTDEMKAKIETLATAYATATSEAERMAEGQDKLRKSVEDMKALGKDILGGFITDLRQGKSATEALNNALDKLANKLLNDVLDAIFQVKGASGGFGGILAGLLGGGFSPTTTAGSFFSNPSGWAGGGFTGPGGKNEPAGVVHKGEFVFDQRATRKAGVKNLERMQASLQRGFASGGFTGGARSGGSAMGGTVVNLIDQRRNAPAVEQKRSQGPNGTEIIMLTVKDGMGSGSFDPELKGRYGAKPVKVRR</sequence>
<feature type="domain" description="Tape measure protein N-terminal" evidence="3">
    <location>
        <begin position="74"/>
        <end position="264"/>
    </location>
</feature>
<dbReference type="EMBL" id="PDVP01000002">
    <property type="protein sequence ID" value="PHP68179.1"/>
    <property type="molecule type" value="Genomic_DNA"/>
</dbReference>
<gene>
    <name evidence="4" type="ORF">CSC94_05880</name>
</gene>
<feature type="region of interest" description="Disordered" evidence="2">
    <location>
        <begin position="734"/>
        <end position="753"/>
    </location>
</feature>
<comment type="caution">
    <text evidence="4">The sequence shown here is derived from an EMBL/GenBank/DDBJ whole genome shotgun (WGS) entry which is preliminary data.</text>
</comment>
<organism evidence="4 5">
    <name type="scientific">Zhengella mangrovi</name>
    <dbReference type="NCBI Taxonomy" id="1982044"/>
    <lineage>
        <taxon>Bacteria</taxon>
        <taxon>Pseudomonadati</taxon>
        <taxon>Pseudomonadota</taxon>
        <taxon>Alphaproteobacteria</taxon>
        <taxon>Hyphomicrobiales</taxon>
        <taxon>Notoacmeibacteraceae</taxon>
        <taxon>Zhengella</taxon>
    </lineage>
</organism>
<dbReference type="OrthoDB" id="38641at2"/>
<protein>
    <recommendedName>
        <fullName evidence="3">Tape measure protein N-terminal domain-containing protein</fullName>
    </recommendedName>
</protein>
<evidence type="ECO:0000256" key="1">
    <source>
        <dbReference type="SAM" id="Coils"/>
    </source>
</evidence>
<feature type="coiled-coil region" evidence="1">
    <location>
        <begin position="329"/>
        <end position="394"/>
    </location>
</feature>
<accession>A0A2G1QRR3</accession>
<dbReference type="Pfam" id="PF20155">
    <property type="entry name" value="TMP_3"/>
    <property type="match status" value="1"/>
</dbReference>
<reference evidence="4 5" key="1">
    <citation type="submission" date="2017-10" db="EMBL/GenBank/DDBJ databases">
        <title>Sedimentibacterium mangrovi gen. nov., sp. nov., a novel member of family Phyllobacteriacea isolated from mangrove sediment.</title>
        <authorList>
            <person name="Liao H."/>
            <person name="Tian Y."/>
        </authorList>
    </citation>
    <scope>NUCLEOTIDE SEQUENCE [LARGE SCALE GENOMIC DNA]</scope>
    <source>
        <strain evidence="4 5">X9-2-2</strain>
    </source>
</reference>
<evidence type="ECO:0000313" key="5">
    <source>
        <dbReference type="Proteomes" id="UP000221168"/>
    </source>
</evidence>
<proteinExistence type="predicted"/>
<dbReference type="RefSeq" id="WP_099304790.1">
    <property type="nucleotide sequence ID" value="NZ_PDVP01000002.1"/>
</dbReference>
<name>A0A2G1QRR3_9HYPH</name>
<evidence type="ECO:0000313" key="4">
    <source>
        <dbReference type="EMBL" id="PHP68179.1"/>
    </source>
</evidence>
<evidence type="ECO:0000259" key="3">
    <source>
        <dbReference type="Pfam" id="PF20155"/>
    </source>
</evidence>
<keyword evidence="5" id="KW-1185">Reference proteome</keyword>
<dbReference type="NCBIfam" id="TIGR02675">
    <property type="entry name" value="tape_meas_nterm"/>
    <property type="match status" value="1"/>
</dbReference>
<dbReference type="InterPro" id="IPR013491">
    <property type="entry name" value="Tape_meas_N"/>
</dbReference>
<evidence type="ECO:0000256" key="2">
    <source>
        <dbReference type="SAM" id="MobiDB-lite"/>
    </source>
</evidence>
<keyword evidence="1" id="KW-0175">Coiled coil</keyword>
<feature type="region of interest" description="Disordered" evidence="2">
    <location>
        <begin position="402"/>
        <end position="451"/>
    </location>
</feature>